<reference evidence="1 2" key="1">
    <citation type="journal article" date="2015" name="Nature">
        <title>rRNA introns, odd ribosomes, and small enigmatic genomes across a large radiation of phyla.</title>
        <authorList>
            <person name="Brown C.T."/>
            <person name="Hug L.A."/>
            <person name="Thomas B.C."/>
            <person name="Sharon I."/>
            <person name="Castelle C.J."/>
            <person name="Singh A."/>
            <person name="Wilkins M.J."/>
            <person name="Williams K.H."/>
            <person name="Banfield J.F."/>
        </authorList>
    </citation>
    <scope>NUCLEOTIDE SEQUENCE [LARGE SCALE GENOMIC DNA]</scope>
</reference>
<dbReference type="EMBL" id="LBSM01000011">
    <property type="protein sequence ID" value="KKQ18033.1"/>
    <property type="molecule type" value="Genomic_DNA"/>
</dbReference>
<evidence type="ECO:0000313" key="2">
    <source>
        <dbReference type="Proteomes" id="UP000034508"/>
    </source>
</evidence>
<dbReference type="NCBIfam" id="TIGR00741">
    <property type="entry name" value="yfiA"/>
    <property type="match status" value="1"/>
</dbReference>
<dbReference type="Gene3D" id="3.30.160.100">
    <property type="entry name" value="Ribosome hibernation promotion factor-like"/>
    <property type="match status" value="1"/>
</dbReference>
<comment type="caution">
    <text evidence="1">The sequence shown here is derived from an EMBL/GenBank/DDBJ whole genome shotgun (WGS) entry which is preliminary data.</text>
</comment>
<dbReference type="Proteomes" id="UP000034508">
    <property type="component" value="Unassembled WGS sequence"/>
</dbReference>
<evidence type="ECO:0008006" key="3">
    <source>
        <dbReference type="Google" id="ProtNLM"/>
    </source>
</evidence>
<dbReference type="SUPFAM" id="SSF69754">
    <property type="entry name" value="Ribosome binding protein Y (YfiA homologue)"/>
    <property type="match status" value="1"/>
</dbReference>
<sequence length="122" mass="14339">MKITIKGHKQLKISPDLRSYVEEKIRKYEPLIKEPAICEVLLEDVNGPKGGLDKVVKITLILPELKNPIFICERSSDFFGSIDLAQDRLEQQVLKYKEQIKIGTRYPKKYFLEKEFNKEEER</sequence>
<dbReference type="AlphaFoldDB" id="A0A0G0FG00"/>
<protein>
    <recommendedName>
        <fullName evidence="3">Ribosomal subunit interface protein</fullName>
    </recommendedName>
</protein>
<dbReference type="InterPro" id="IPR036567">
    <property type="entry name" value="RHF-like"/>
</dbReference>
<organism evidence="1 2">
    <name type="scientific">Berkelbacteria bacterium GW2011_GWA1_36_9</name>
    <dbReference type="NCBI Taxonomy" id="1618331"/>
    <lineage>
        <taxon>Bacteria</taxon>
        <taxon>Candidatus Berkelbacteria</taxon>
    </lineage>
</organism>
<dbReference type="InterPro" id="IPR003489">
    <property type="entry name" value="RHF/RaiA"/>
</dbReference>
<evidence type="ECO:0000313" key="1">
    <source>
        <dbReference type="EMBL" id="KKQ18033.1"/>
    </source>
</evidence>
<name>A0A0G0FG00_9BACT</name>
<proteinExistence type="predicted"/>
<dbReference type="Pfam" id="PF02482">
    <property type="entry name" value="Ribosomal_S30AE"/>
    <property type="match status" value="1"/>
</dbReference>
<accession>A0A0G0FG00</accession>
<dbReference type="CDD" id="cd00552">
    <property type="entry name" value="RaiA"/>
    <property type="match status" value="1"/>
</dbReference>
<gene>
    <name evidence="1" type="ORF">US31_C0011G0015</name>
</gene>